<dbReference type="EMBL" id="MU267796">
    <property type="protein sequence ID" value="KAH7908808.1"/>
    <property type="molecule type" value="Genomic_DNA"/>
</dbReference>
<proteinExistence type="predicted"/>
<evidence type="ECO:0000313" key="1">
    <source>
        <dbReference type="EMBL" id="KAH7908808.1"/>
    </source>
</evidence>
<accession>A0ACB8A6Y2</accession>
<organism evidence="1 2">
    <name type="scientific">Hygrophoropsis aurantiaca</name>
    <dbReference type="NCBI Taxonomy" id="72124"/>
    <lineage>
        <taxon>Eukaryota</taxon>
        <taxon>Fungi</taxon>
        <taxon>Dikarya</taxon>
        <taxon>Basidiomycota</taxon>
        <taxon>Agaricomycotina</taxon>
        <taxon>Agaricomycetes</taxon>
        <taxon>Agaricomycetidae</taxon>
        <taxon>Boletales</taxon>
        <taxon>Coniophorineae</taxon>
        <taxon>Hygrophoropsidaceae</taxon>
        <taxon>Hygrophoropsis</taxon>
    </lineage>
</organism>
<keyword evidence="2" id="KW-1185">Reference proteome</keyword>
<name>A0ACB8A6Y2_9AGAM</name>
<sequence>IDPTVIWIKQTISNACGTMGLLHALCNTDVTLAPESPLEKFIIECQDKTPLERAHILETTPLFAQIHKAGASTGQTAVPTDLDTDLHFTCFVQSPDAATREHETETKTRRMIELDGTREGPIDRGESGDLLVDATKYIQDVYVAKATSMNFSMLALCPPEV</sequence>
<protein>
    <submittedName>
        <fullName evidence="1">Uncharacterized protein</fullName>
    </submittedName>
</protein>
<gene>
    <name evidence="1" type="ORF">BJ138DRAFT_1012032</name>
</gene>
<feature type="non-terminal residue" evidence="1">
    <location>
        <position position="1"/>
    </location>
</feature>
<reference evidence="1" key="1">
    <citation type="journal article" date="2021" name="New Phytol.">
        <title>Evolutionary innovations through gain and loss of genes in the ectomycorrhizal Boletales.</title>
        <authorList>
            <person name="Wu G."/>
            <person name="Miyauchi S."/>
            <person name="Morin E."/>
            <person name="Kuo A."/>
            <person name="Drula E."/>
            <person name="Varga T."/>
            <person name="Kohler A."/>
            <person name="Feng B."/>
            <person name="Cao Y."/>
            <person name="Lipzen A."/>
            <person name="Daum C."/>
            <person name="Hundley H."/>
            <person name="Pangilinan J."/>
            <person name="Johnson J."/>
            <person name="Barry K."/>
            <person name="LaButti K."/>
            <person name="Ng V."/>
            <person name="Ahrendt S."/>
            <person name="Min B."/>
            <person name="Choi I.G."/>
            <person name="Park H."/>
            <person name="Plett J.M."/>
            <person name="Magnuson J."/>
            <person name="Spatafora J.W."/>
            <person name="Nagy L.G."/>
            <person name="Henrissat B."/>
            <person name="Grigoriev I.V."/>
            <person name="Yang Z.L."/>
            <person name="Xu J."/>
            <person name="Martin F.M."/>
        </authorList>
    </citation>
    <scope>NUCLEOTIDE SEQUENCE</scope>
    <source>
        <strain evidence="1">ATCC 28755</strain>
    </source>
</reference>
<comment type="caution">
    <text evidence="1">The sequence shown here is derived from an EMBL/GenBank/DDBJ whole genome shotgun (WGS) entry which is preliminary data.</text>
</comment>
<evidence type="ECO:0000313" key="2">
    <source>
        <dbReference type="Proteomes" id="UP000790377"/>
    </source>
</evidence>
<dbReference type="Proteomes" id="UP000790377">
    <property type="component" value="Unassembled WGS sequence"/>
</dbReference>